<accession>A0A4Y9STJ6</accession>
<keyword evidence="2" id="KW-1185">Reference proteome</keyword>
<dbReference type="OrthoDB" id="9011335at2"/>
<gene>
    <name evidence="1" type="ORF">E4O92_20630</name>
</gene>
<dbReference type="Proteomes" id="UP000297258">
    <property type="component" value="Unassembled WGS sequence"/>
</dbReference>
<dbReference type="RefSeq" id="WP_135191545.1">
    <property type="nucleotide sequence ID" value="NZ_SPUM01000135.1"/>
</dbReference>
<protein>
    <submittedName>
        <fullName evidence="1">Uncharacterized protein</fullName>
    </submittedName>
</protein>
<organism evidence="1 2">
    <name type="scientific">Massilia horti</name>
    <dbReference type="NCBI Taxonomy" id="2562153"/>
    <lineage>
        <taxon>Bacteria</taxon>
        <taxon>Pseudomonadati</taxon>
        <taxon>Pseudomonadota</taxon>
        <taxon>Betaproteobacteria</taxon>
        <taxon>Burkholderiales</taxon>
        <taxon>Oxalobacteraceae</taxon>
        <taxon>Telluria group</taxon>
        <taxon>Massilia</taxon>
    </lineage>
</organism>
<comment type="caution">
    <text evidence="1">The sequence shown here is derived from an EMBL/GenBank/DDBJ whole genome shotgun (WGS) entry which is preliminary data.</text>
</comment>
<name>A0A4Y9STJ6_9BURK</name>
<dbReference type="AlphaFoldDB" id="A0A4Y9STJ6"/>
<reference evidence="1 2" key="1">
    <citation type="submission" date="2019-03" db="EMBL/GenBank/DDBJ databases">
        <title>Draft genome of Massilia hortus sp. nov., a novel bacterial species of the Oxalobacteraceae family.</title>
        <authorList>
            <person name="Peta V."/>
            <person name="Raths R."/>
            <person name="Bucking H."/>
        </authorList>
    </citation>
    <scope>NUCLEOTIDE SEQUENCE [LARGE SCALE GENOMIC DNA]</scope>
    <source>
        <strain evidence="1 2">ONC3</strain>
    </source>
</reference>
<evidence type="ECO:0000313" key="1">
    <source>
        <dbReference type="EMBL" id="TFW28659.1"/>
    </source>
</evidence>
<dbReference type="EMBL" id="SPUM01000135">
    <property type="protein sequence ID" value="TFW28659.1"/>
    <property type="molecule type" value="Genomic_DNA"/>
</dbReference>
<proteinExistence type="predicted"/>
<sequence>MSMIEVKAMTAPETAAFLRQQLGPIVAWDDWLSDRRRGRGDPLADFDLQPCASLKSRCRRPVYAIKDIVEFIRSVRRRHPTAQPGIKPSVLTIKLDSEDCRSWRMRPPTPACAAA</sequence>
<evidence type="ECO:0000313" key="2">
    <source>
        <dbReference type="Proteomes" id="UP000297258"/>
    </source>
</evidence>